<protein>
    <submittedName>
        <fullName evidence="5">GH16 domain-containing protein</fullName>
    </submittedName>
</protein>
<accession>A0A914DB93</accession>
<dbReference type="PROSITE" id="PS51762">
    <property type="entry name" value="GH16_2"/>
    <property type="match status" value="1"/>
</dbReference>
<evidence type="ECO:0000313" key="4">
    <source>
        <dbReference type="Proteomes" id="UP000887540"/>
    </source>
</evidence>
<evidence type="ECO:0000259" key="2">
    <source>
        <dbReference type="PROSITE" id="PS50948"/>
    </source>
</evidence>
<dbReference type="Gene3D" id="2.60.120.200">
    <property type="match status" value="1"/>
</dbReference>
<organism evidence="4 5">
    <name type="scientific">Acrobeloides nanus</name>
    <dbReference type="NCBI Taxonomy" id="290746"/>
    <lineage>
        <taxon>Eukaryota</taxon>
        <taxon>Metazoa</taxon>
        <taxon>Ecdysozoa</taxon>
        <taxon>Nematoda</taxon>
        <taxon>Chromadorea</taxon>
        <taxon>Rhabditida</taxon>
        <taxon>Tylenchina</taxon>
        <taxon>Cephalobomorpha</taxon>
        <taxon>Cephaloboidea</taxon>
        <taxon>Cephalobidae</taxon>
        <taxon>Acrobeloides</taxon>
    </lineage>
</organism>
<dbReference type="PANTHER" id="PTHR10963:SF24">
    <property type="entry name" value="GLYCOSIDASE C21B10.07-RELATED"/>
    <property type="match status" value="1"/>
</dbReference>
<evidence type="ECO:0000256" key="1">
    <source>
        <dbReference type="SAM" id="SignalP"/>
    </source>
</evidence>
<dbReference type="Pfam" id="PF26113">
    <property type="entry name" value="GH16_XgeA"/>
    <property type="match status" value="1"/>
</dbReference>
<dbReference type="SUPFAM" id="SSF49899">
    <property type="entry name" value="Concanavalin A-like lectins/glucanases"/>
    <property type="match status" value="1"/>
</dbReference>
<dbReference type="PANTHER" id="PTHR10963">
    <property type="entry name" value="GLYCOSYL HYDROLASE-RELATED"/>
    <property type="match status" value="1"/>
</dbReference>
<feature type="signal peptide" evidence="1">
    <location>
        <begin position="1"/>
        <end position="22"/>
    </location>
</feature>
<dbReference type="Gene3D" id="3.50.4.10">
    <property type="entry name" value="Hepatocyte Growth Factor"/>
    <property type="match status" value="1"/>
</dbReference>
<proteinExistence type="predicted"/>
<dbReference type="Proteomes" id="UP000887540">
    <property type="component" value="Unplaced"/>
</dbReference>
<dbReference type="GO" id="GO:0009251">
    <property type="term" value="P:glucan catabolic process"/>
    <property type="evidence" value="ECO:0007669"/>
    <property type="project" value="TreeGrafter"/>
</dbReference>
<name>A0A914DB93_9BILA</name>
<dbReference type="AlphaFoldDB" id="A0A914DB93"/>
<dbReference type="GO" id="GO:0004553">
    <property type="term" value="F:hydrolase activity, hydrolyzing O-glycosyl compounds"/>
    <property type="evidence" value="ECO:0007669"/>
    <property type="project" value="InterPro"/>
</dbReference>
<keyword evidence="4" id="KW-1185">Reference proteome</keyword>
<dbReference type="InterPro" id="IPR000757">
    <property type="entry name" value="Beta-glucanase-like"/>
</dbReference>
<reference evidence="5" key="1">
    <citation type="submission" date="2022-11" db="UniProtKB">
        <authorList>
            <consortium name="WormBaseParasite"/>
        </authorList>
    </citation>
    <scope>IDENTIFICATION</scope>
</reference>
<feature type="chain" id="PRO_5038069300" evidence="1">
    <location>
        <begin position="23"/>
        <end position="409"/>
    </location>
</feature>
<feature type="domain" description="GH16" evidence="3">
    <location>
        <begin position="61"/>
        <end position="370"/>
    </location>
</feature>
<evidence type="ECO:0000313" key="5">
    <source>
        <dbReference type="WBParaSite" id="ACRNAN_scaffold218.g12386.t1"/>
    </source>
</evidence>
<dbReference type="InterPro" id="IPR013320">
    <property type="entry name" value="ConA-like_dom_sf"/>
</dbReference>
<evidence type="ECO:0000259" key="3">
    <source>
        <dbReference type="PROSITE" id="PS51762"/>
    </source>
</evidence>
<dbReference type="InterPro" id="IPR003609">
    <property type="entry name" value="Pan_app"/>
</dbReference>
<dbReference type="Pfam" id="PF00024">
    <property type="entry name" value="PAN_1"/>
    <property type="match status" value="1"/>
</dbReference>
<dbReference type="WBParaSite" id="ACRNAN_scaffold218.g12386.t1">
    <property type="protein sequence ID" value="ACRNAN_scaffold218.g12386.t1"/>
    <property type="gene ID" value="ACRNAN_scaffold218.g12386"/>
</dbReference>
<keyword evidence="1" id="KW-0732">Signal</keyword>
<sequence>MTAKKFFVSFIIFLYLNTNVLGQSGCPTTYSNTAIKANVISTAAGSVDSCCALCQQNSACAAYKWNSTSGGTCFLLDDYQPLYVSNGETVGVTTPSSANAYVLTKSYDSSNWLNDDTFSYANSNGDFTVYVDKNTATSKGLVKTQNGKVYVGMDNTTVLPWNDTSVKGRDAVRLNSISTYNAGLFILNLDHMPTGPGVLTEFWMSGPNWPNEGEIDILQGPANKNFNTITLHTDEGCTMQVSDNIYFTGSWEIQNNKPGANCWNNAPGQYAYAGCGIEAPNNTFNTGFNQAGGGVFAMEWNREKFIRIWNFVQPNVPADIVQNNPSPNPATWGMPTAYFTIGPNCTADHFQTQTMTLMVDLCPSWGYFPGGACECHNHASFAPYEYSEAYWLINYLKVFCKNGQNCISS</sequence>
<feature type="domain" description="Apple" evidence="2">
    <location>
        <begin position="26"/>
        <end position="97"/>
    </location>
</feature>
<dbReference type="InterPro" id="IPR050546">
    <property type="entry name" value="Glycosyl_Hydrlase_16"/>
</dbReference>
<dbReference type="PROSITE" id="PS50948">
    <property type="entry name" value="PAN"/>
    <property type="match status" value="1"/>
</dbReference>